<feature type="region of interest" description="Disordered" evidence="1">
    <location>
        <begin position="205"/>
        <end position="247"/>
    </location>
</feature>
<feature type="compositionally biased region" description="Low complexity" evidence="1">
    <location>
        <begin position="57"/>
        <end position="71"/>
    </location>
</feature>
<reference evidence="2" key="1">
    <citation type="journal article" date="2008" name="Science">
        <title>The Physcomitrella genome reveals evolutionary insights into the conquest of land by plants.</title>
        <authorList>
            <person name="Rensing S."/>
            <person name="Lang D."/>
            <person name="Zimmer A."/>
            <person name="Terry A."/>
            <person name="Salamov A."/>
            <person name="Shapiro H."/>
            <person name="Nishiyama T."/>
            <person name="Perroud P.-F."/>
            <person name="Lindquist E."/>
            <person name="Kamisugi Y."/>
            <person name="Tanahashi T."/>
            <person name="Sakakibara K."/>
            <person name="Fujita T."/>
            <person name="Oishi K."/>
            <person name="Shin-I T."/>
            <person name="Kuroki Y."/>
            <person name="Toyoda A."/>
            <person name="Suzuki Y."/>
            <person name="Hashimoto A."/>
            <person name="Yamaguchi K."/>
            <person name="Sugano A."/>
            <person name="Kohara Y."/>
            <person name="Fujiyama A."/>
            <person name="Anterola A."/>
            <person name="Aoki S."/>
            <person name="Ashton N."/>
            <person name="Barbazuk W.B."/>
            <person name="Barker E."/>
            <person name="Bennetzen J."/>
            <person name="Bezanilla M."/>
            <person name="Blankenship R."/>
            <person name="Cho S.H."/>
            <person name="Dutcher S."/>
            <person name="Estelle M."/>
            <person name="Fawcett J.A."/>
            <person name="Gundlach H."/>
            <person name="Hanada K."/>
            <person name="Heyl A."/>
            <person name="Hicks K.A."/>
            <person name="Hugh J."/>
            <person name="Lohr M."/>
            <person name="Mayer K."/>
            <person name="Melkozernov A."/>
            <person name="Murata T."/>
            <person name="Nelson D."/>
            <person name="Pils B."/>
            <person name="Prigge M."/>
            <person name="Reiss B."/>
            <person name="Renner T."/>
            <person name="Rombauts S."/>
            <person name="Rushton P."/>
            <person name="Sanderfoot A."/>
            <person name="Schween G."/>
            <person name="Shiu S.-H."/>
            <person name="Stueber K."/>
            <person name="Theodoulou F.L."/>
            <person name="Tu H."/>
            <person name="Van de Peer Y."/>
            <person name="Verrier P.J."/>
            <person name="Waters E."/>
            <person name="Wood A."/>
            <person name="Yang L."/>
            <person name="Cove D."/>
            <person name="Cuming A."/>
            <person name="Hasebe M."/>
            <person name="Lucas S."/>
            <person name="Mishler D.B."/>
            <person name="Reski R."/>
            <person name="Grigoriev I."/>
            <person name="Quatrano R.S."/>
            <person name="Boore J.L."/>
        </authorList>
    </citation>
    <scope>NUCLEOTIDE SEQUENCE [LARGE SCALE GENOMIC DNA]</scope>
</reference>
<feature type="compositionally biased region" description="Low complexity" evidence="1">
    <location>
        <begin position="278"/>
        <end position="289"/>
    </location>
</feature>
<feature type="compositionally biased region" description="Low complexity" evidence="1">
    <location>
        <begin position="115"/>
        <end position="127"/>
    </location>
</feature>
<proteinExistence type="predicted"/>
<feature type="non-terminal residue" evidence="2">
    <location>
        <position position="552"/>
    </location>
</feature>
<sequence length="552" mass="59437">LGRVQLRPGRDGAFLGPGHGALFRVDSEVDRHGAGLVHQPAGHLRVAGHHGGRGLGDRAAGATPPGQPGAHHALDGHAGHRLPARRPGPDDLRQRRLQHQRGHAQGPHVHPRGPVPGRRAAEPGRPVRGMHRRAAGGRAQRFLPEDQDRPRTARRGRRPPGGAVHRHPAVAHLGHRLVGGRRRGPGGGHHLGLQAGRAVLAVAGGAEGPARGDPGRPDLAARRHHRRPDHRRGREALRGLPGPHGRRRHRDLVRLRSGPVLPAHDLRIRPADLRRRPGPLGHRGAAGRRLPGDSLQRQRLHLPGRADPLPDHVAGGAGAEHPGRLLRPDLSGHRRLHGRGRLRGLQPAGALRGHAAAGGPDRRRRAGHGLRRDLRPAQPAHPRPVPGRGHAGRPVLRGLAGQPRGLGDEQLLLGLGERRPAVHHGLEDRHAHGEVPAVPGHPVRAGPGRQEPGARRHRPRVDGHARHGRGRQRDRHPPDLRQAQRLCREQLHRRRGRRAVGLRAPGRLGARGLQPGPLAATAVHDHHRRPGFGGGKHLRRGLLRAAAAAAHP</sequence>
<dbReference type="AlphaFoldDB" id="A9U788"/>
<accession>A9U788</accession>
<organism>
    <name type="scientific">Physcomitrium patens</name>
    <name type="common">Spreading-leaved earth moss</name>
    <name type="synonym">Physcomitrella patens</name>
    <dbReference type="NCBI Taxonomy" id="3218"/>
    <lineage>
        <taxon>Eukaryota</taxon>
        <taxon>Viridiplantae</taxon>
        <taxon>Streptophyta</taxon>
        <taxon>Embryophyta</taxon>
        <taxon>Bryophyta</taxon>
        <taxon>Bryophytina</taxon>
        <taxon>Bryopsida</taxon>
        <taxon>Funariidae</taxon>
        <taxon>Funariales</taxon>
        <taxon>Funariaceae</taxon>
        <taxon>Physcomitrium</taxon>
    </lineage>
</organism>
<feature type="region of interest" description="Disordered" evidence="1">
    <location>
        <begin position="429"/>
        <end position="482"/>
    </location>
</feature>
<evidence type="ECO:0000313" key="2">
    <source>
        <dbReference type="EMBL" id="EDQ48465.1"/>
    </source>
</evidence>
<feature type="compositionally biased region" description="Basic residues" evidence="1">
    <location>
        <begin position="152"/>
        <end position="172"/>
    </location>
</feature>
<feature type="compositionally biased region" description="Low complexity" evidence="1">
    <location>
        <begin position="343"/>
        <end position="359"/>
    </location>
</feature>
<evidence type="ECO:0000256" key="1">
    <source>
        <dbReference type="SAM" id="MobiDB-lite"/>
    </source>
</evidence>
<name>A9U788_PHYPA</name>
<feature type="region of interest" description="Disordered" evidence="1">
    <location>
        <begin position="44"/>
        <end position="172"/>
    </location>
</feature>
<dbReference type="EMBL" id="DS546385">
    <property type="protein sequence ID" value="EDQ48465.1"/>
    <property type="molecule type" value="Genomic_DNA"/>
</dbReference>
<feature type="compositionally biased region" description="Basic residues" evidence="1">
    <location>
        <begin position="333"/>
        <end position="342"/>
    </location>
</feature>
<protein>
    <submittedName>
        <fullName evidence="2">Predicted protein</fullName>
    </submittedName>
</protein>
<gene>
    <name evidence="2" type="ORF">PHYPADRAFT_103771</name>
</gene>
<feature type="non-terminal residue" evidence="2">
    <location>
        <position position="1"/>
    </location>
</feature>
<feature type="compositionally biased region" description="Basic residues" evidence="1">
    <location>
        <begin position="222"/>
        <end position="231"/>
    </location>
</feature>
<feature type="compositionally biased region" description="Basic and acidic residues" evidence="1">
    <location>
        <begin position="321"/>
        <end position="332"/>
    </location>
</feature>
<feature type="region of interest" description="Disordered" evidence="1">
    <location>
        <begin position="269"/>
        <end position="404"/>
    </location>
</feature>